<feature type="transmembrane region" description="Helical" evidence="12">
    <location>
        <begin position="310"/>
        <end position="331"/>
    </location>
</feature>
<dbReference type="PANTHER" id="PTHR35457">
    <property type="entry name" value="HEME A SYNTHASE"/>
    <property type="match status" value="1"/>
</dbReference>
<evidence type="ECO:0000313" key="13">
    <source>
        <dbReference type="EMBL" id="NMQ20147.1"/>
    </source>
</evidence>
<evidence type="ECO:0000256" key="4">
    <source>
        <dbReference type="ARBA" id="ARBA00022723"/>
    </source>
</evidence>
<keyword evidence="4" id="KW-0479">Metal-binding</keyword>
<feature type="transmembrane region" description="Helical" evidence="12">
    <location>
        <begin position="282"/>
        <end position="304"/>
    </location>
</feature>
<evidence type="ECO:0000256" key="9">
    <source>
        <dbReference type="ARBA" id="ARBA00023136"/>
    </source>
</evidence>
<keyword evidence="3 12" id="KW-0812">Transmembrane</keyword>
<keyword evidence="6" id="KW-0560">Oxidoreductase</keyword>
<keyword evidence="14" id="KW-1185">Reference proteome</keyword>
<evidence type="ECO:0000256" key="1">
    <source>
        <dbReference type="ARBA" id="ARBA00004141"/>
    </source>
</evidence>
<keyword evidence="10" id="KW-1015">Disulfide bond</keyword>
<dbReference type="InterPro" id="IPR003780">
    <property type="entry name" value="COX15/CtaA_fam"/>
</dbReference>
<evidence type="ECO:0000256" key="2">
    <source>
        <dbReference type="ARBA" id="ARBA00022475"/>
    </source>
</evidence>
<keyword evidence="2" id="KW-1003">Cell membrane</keyword>
<feature type="transmembrane region" description="Helical" evidence="12">
    <location>
        <begin position="249"/>
        <end position="270"/>
    </location>
</feature>
<feature type="transmembrane region" description="Helical" evidence="12">
    <location>
        <begin position="176"/>
        <end position="197"/>
    </location>
</feature>
<reference evidence="13 14" key="1">
    <citation type="submission" date="2019-03" db="EMBL/GenBank/DDBJ databases">
        <title>Metabolic reconstructions from genomes of highly enriched 'Candidatus Accumulibacter' and 'Candidatus Competibacter' bioreactor populations.</title>
        <authorList>
            <person name="Annavajhala M.K."/>
            <person name="Welles L."/>
            <person name="Abbas B."/>
            <person name="Sorokin D."/>
            <person name="Park H."/>
            <person name="Van Loosdrecht M."/>
            <person name="Chandran K."/>
        </authorList>
    </citation>
    <scope>NUCLEOTIDE SEQUENCE [LARGE SCALE GENOMIC DNA]</scope>
    <source>
        <strain evidence="13 14">SBR_G</strain>
    </source>
</reference>
<name>A0ABX1TN72_9GAMM</name>
<evidence type="ECO:0000256" key="10">
    <source>
        <dbReference type="ARBA" id="ARBA00023157"/>
    </source>
</evidence>
<evidence type="ECO:0000256" key="12">
    <source>
        <dbReference type="SAM" id="Phobius"/>
    </source>
</evidence>
<proteinExistence type="predicted"/>
<keyword evidence="8" id="KW-0350">Heme biosynthesis</keyword>
<comment type="caution">
    <text evidence="13">The sequence shown here is derived from an EMBL/GenBank/DDBJ whole genome shotgun (WGS) entry which is preliminary data.</text>
</comment>
<feature type="transmembrane region" description="Helical" evidence="12">
    <location>
        <begin position="77"/>
        <end position="97"/>
    </location>
</feature>
<keyword evidence="9 12" id="KW-0472">Membrane</keyword>
<dbReference type="Proteomes" id="UP000760480">
    <property type="component" value="Unassembled WGS sequence"/>
</dbReference>
<sequence>MRSTTFLRLAWVALALAFVVVVLGAYVRLSDAGLGCPDWPGCYGHLDVPDKVEQIAAANVVYPHRPVEPDKAWKEMIHRYFAGTLGLLILALAVLAWRRRREPGQPVALPLVLLGVVVFQALLGMWTVTWQLKPVVVMAHLLGGLTTLSLLAWLVLRQGRYGTGDPLTVGDRALRVFAVLGLLLLVGQIALGGWTSANYAALACPDFPTCQAHWWPPLDFREAFTLWRGLGISYEGGVLGNDARVTIHIMHRLGALAMLLYLGWLVWRLLAPSRSRNLRMVGLAIAVLLCVQLGLGLANVLMQLPLPVAVAHNGGAALLLLALVTLNHLLWPKTTS</sequence>
<comment type="pathway">
    <text evidence="11">Porphyrin-containing compound metabolism.</text>
</comment>
<protein>
    <submittedName>
        <fullName evidence="13">Heme A synthase</fullName>
    </submittedName>
</protein>
<evidence type="ECO:0000256" key="11">
    <source>
        <dbReference type="ARBA" id="ARBA00023444"/>
    </source>
</evidence>
<evidence type="ECO:0000256" key="5">
    <source>
        <dbReference type="ARBA" id="ARBA00022989"/>
    </source>
</evidence>
<dbReference type="PANTHER" id="PTHR35457:SF1">
    <property type="entry name" value="HEME A SYNTHASE"/>
    <property type="match status" value="1"/>
</dbReference>
<dbReference type="RefSeq" id="WP_169249407.1">
    <property type="nucleotide sequence ID" value="NZ_SPMZ01000039.1"/>
</dbReference>
<keyword evidence="7" id="KW-0408">Iron</keyword>
<evidence type="ECO:0000313" key="14">
    <source>
        <dbReference type="Proteomes" id="UP000760480"/>
    </source>
</evidence>
<evidence type="ECO:0000256" key="6">
    <source>
        <dbReference type="ARBA" id="ARBA00023002"/>
    </source>
</evidence>
<accession>A0ABX1TN72</accession>
<dbReference type="InterPro" id="IPR050450">
    <property type="entry name" value="COX15/CtaA_HemeA_synthase"/>
</dbReference>
<keyword evidence="5 12" id="KW-1133">Transmembrane helix</keyword>
<dbReference type="EMBL" id="SPMZ01000039">
    <property type="protein sequence ID" value="NMQ20147.1"/>
    <property type="molecule type" value="Genomic_DNA"/>
</dbReference>
<organism evidence="13 14">
    <name type="scientific">Candidatus Competibacter phosphatis</name>
    <dbReference type="NCBI Taxonomy" id="221280"/>
    <lineage>
        <taxon>Bacteria</taxon>
        <taxon>Pseudomonadati</taxon>
        <taxon>Pseudomonadota</taxon>
        <taxon>Gammaproteobacteria</taxon>
        <taxon>Candidatus Competibacteraceae</taxon>
        <taxon>Candidatus Competibacter</taxon>
    </lineage>
</organism>
<evidence type="ECO:0000256" key="3">
    <source>
        <dbReference type="ARBA" id="ARBA00022692"/>
    </source>
</evidence>
<comment type="subcellular location">
    <subcellularLocation>
        <location evidence="1">Membrane</location>
        <topology evidence="1">Multi-pass membrane protein</topology>
    </subcellularLocation>
</comment>
<feature type="transmembrane region" description="Helical" evidence="12">
    <location>
        <begin position="135"/>
        <end position="156"/>
    </location>
</feature>
<dbReference type="Pfam" id="PF02628">
    <property type="entry name" value="COX15-CtaA"/>
    <property type="match status" value="1"/>
</dbReference>
<gene>
    <name evidence="13" type="ORF">E4P82_13625</name>
</gene>
<evidence type="ECO:0000256" key="7">
    <source>
        <dbReference type="ARBA" id="ARBA00023004"/>
    </source>
</evidence>
<evidence type="ECO:0000256" key="8">
    <source>
        <dbReference type="ARBA" id="ARBA00023133"/>
    </source>
</evidence>
<feature type="transmembrane region" description="Helical" evidence="12">
    <location>
        <begin position="109"/>
        <end position="129"/>
    </location>
</feature>